<feature type="domain" description="HTH araC/xylS-type" evidence="5">
    <location>
        <begin position="217"/>
        <end position="315"/>
    </location>
</feature>
<dbReference type="Pfam" id="PF12833">
    <property type="entry name" value="HTH_18"/>
    <property type="match status" value="1"/>
</dbReference>
<sequence length="337" mass="37479">MDALSEVLKILQFNSAIFFNARFTAPWCFASPEAEAVARQVNAGSERLLFYHFFVDGSCTVKLDGMPPLHLQAGDIILFPHGDAHTMASSGLDGPGPLLDVRALLRERPDELQLGGGGEPTRFICGYLSCDPILCRPVLATLPRVLTVRLRRDEKTDWVERSFVYAVAEAASTQPGGEGMLAKLSEVLVVETLRRYISQMSEGQTGWLAGLRDRAVGKCLALMHEKPAYQWTLESLAREAGTSRSVLAEKFTHFVGQPPIQYLGKWRMALASNLLRRSALSMMHIALEVGYETDTAFSRAFKREFGMPPASWRREHSLRSPSEFNDGKRSTRSAERS</sequence>
<dbReference type="InterPro" id="IPR020449">
    <property type="entry name" value="Tscrpt_reg_AraC-type_HTH"/>
</dbReference>
<proteinExistence type="predicted"/>
<dbReference type="Proteomes" id="UP001363010">
    <property type="component" value="Unassembled WGS sequence"/>
</dbReference>
<dbReference type="InterPro" id="IPR018060">
    <property type="entry name" value="HTH_AraC"/>
</dbReference>
<dbReference type="SMART" id="SM00342">
    <property type="entry name" value="HTH_ARAC"/>
    <property type="match status" value="1"/>
</dbReference>
<dbReference type="EMBL" id="JBBKZV010000009">
    <property type="protein sequence ID" value="MEJ8823749.1"/>
    <property type="molecule type" value="Genomic_DNA"/>
</dbReference>
<evidence type="ECO:0000256" key="4">
    <source>
        <dbReference type="SAM" id="MobiDB-lite"/>
    </source>
</evidence>
<evidence type="ECO:0000256" key="2">
    <source>
        <dbReference type="ARBA" id="ARBA00023125"/>
    </source>
</evidence>
<organism evidence="6 7">
    <name type="scientific">Variovorax humicola</name>
    <dbReference type="NCBI Taxonomy" id="1769758"/>
    <lineage>
        <taxon>Bacteria</taxon>
        <taxon>Pseudomonadati</taxon>
        <taxon>Pseudomonadota</taxon>
        <taxon>Betaproteobacteria</taxon>
        <taxon>Burkholderiales</taxon>
        <taxon>Comamonadaceae</taxon>
        <taxon>Variovorax</taxon>
    </lineage>
</organism>
<evidence type="ECO:0000259" key="5">
    <source>
        <dbReference type="PROSITE" id="PS01124"/>
    </source>
</evidence>
<keyword evidence="7" id="KW-1185">Reference proteome</keyword>
<keyword evidence="1" id="KW-0805">Transcription regulation</keyword>
<feature type="region of interest" description="Disordered" evidence="4">
    <location>
        <begin position="312"/>
        <end position="337"/>
    </location>
</feature>
<evidence type="ECO:0000256" key="3">
    <source>
        <dbReference type="ARBA" id="ARBA00023163"/>
    </source>
</evidence>
<reference evidence="6 7" key="1">
    <citation type="submission" date="2024-03" db="EMBL/GenBank/DDBJ databases">
        <title>Novel species of the genus Variovorax.</title>
        <authorList>
            <person name="Liu Q."/>
            <person name="Xin Y.-H."/>
        </authorList>
    </citation>
    <scope>NUCLEOTIDE SEQUENCE [LARGE SCALE GENOMIC DNA]</scope>
    <source>
        <strain evidence="6 7">KACC 18501</strain>
    </source>
</reference>
<accession>A0ABU8W127</accession>
<dbReference type="InterPro" id="IPR032783">
    <property type="entry name" value="AraC_lig"/>
</dbReference>
<dbReference type="RefSeq" id="WP_340364777.1">
    <property type="nucleotide sequence ID" value="NZ_JBBKZV010000009.1"/>
</dbReference>
<dbReference type="PRINTS" id="PR00032">
    <property type="entry name" value="HTHARAC"/>
</dbReference>
<dbReference type="SUPFAM" id="SSF46689">
    <property type="entry name" value="Homeodomain-like"/>
    <property type="match status" value="2"/>
</dbReference>
<dbReference type="PANTHER" id="PTHR46796:SF7">
    <property type="entry name" value="ARAC FAMILY TRANSCRIPTIONAL REGULATOR"/>
    <property type="match status" value="1"/>
</dbReference>
<keyword evidence="2" id="KW-0238">DNA-binding</keyword>
<name>A0ABU8W127_9BURK</name>
<evidence type="ECO:0000313" key="7">
    <source>
        <dbReference type="Proteomes" id="UP001363010"/>
    </source>
</evidence>
<protein>
    <submittedName>
        <fullName evidence="6">AraC family transcriptional regulator</fullName>
    </submittedName>
</protein>
<keyword evidence="3" id="KW-0804">Transcription</keyword>
<dbReference type="PANTHER" id="PTHR46796">
    <property type="entry name" value="HTH-TYPE TRANSCRIPTIONAL ACTIVATOR RHAS-RELATED"/>
    <property type="match status" value="1"/>
</dbReference>
<dbReference type="InterPro" id="IPR050204">
    <property type="entry name" value="AraC_XylS_family_regulators"/>
</dbReference>
<evidence type="ECO:0000313" key="6">
    <source>
        <dbReference type="EMBL" id="MEJ8823749.1"/>
    </source>
</evidence>
<dbReference type="Gene3D" id="1.10.10.60">
    <property type="entry name" value="Homeodomain-like"/>
    <property type="match status" value="2"/>
</dbReference>
<dbReference type="InterPro" id="IPR009057">
    <property type="entry name" value="Homeodomain-like_sf"/>
</dbReference>
<dbReference type="Pfam" id="PF12852">
    <property type="entry name" value="Cupin_6"/>
    <property type="match status" value="1"/>
</dbReference>
<comment type="caution">
    <text evidence="6">The sequence shown here is derived from an EMBL/GenBank/DDBJ whole genome shotgun (WGS) entry which is preliminary data.</text>
</comment>
<feature type="compositionally biased region" description="Basic and acidic residues" evidence="4">
    <location>
        <begin position="325"/>
        <end position="337"/>
    </location>
</feature>
<dbReference type="PROSITE" id="PS01124">
    <property type="entry name" value="HTH_ARAC_FAMILY_2"/>
    <property type="match status" value="1"/>
</dbReference>
<gene>
    <name evidence="6" type="ORF">WKW80_17185</name>
</gene>
<evidence type="ECO:0000256" key="1">
    <source>
        <dbReference type="ARBA" id="ARBA00023015"/>
    </source>
</evidence>